<name>W4L6V3_ENTF1</name>
<keyword evidence="3" id="KW-1185">Reference proteome</keyword>
<evidence type="ECO:0000259" key="1">
    <source>
        <dbReference type="SMART" id="SM00382"/>
    </source>
</evidence>
<feature type="domain" description="AAA+ ATPase" evidence="1">
    <location>
        <begin position="49"/>
        <end position="196"/>
    </location>
</feature>
<dbReference type="HOGENOM" id="CLU_614939_0_0_7"/>
<gene>
    <name evidence="2" type="ORF">ETSY1_39390</name>
</gene>
<dbReference type="GO" id="GO:0005524">
    <property type="term" value="F:ATP binding"/>
    <property type="evidence" value="ECO:0007669"/>
    <property type="project" value="InterPro"/>
</dbReference>
<dbReference type="SMART" id="SM00382">
    <property type="entry name" value="AAA"/>
    <property type="match status" value="1"/>
</dbReference>
<dbReference type="EMBL" id="AZHW01001243">
    <property type="protein sequence ID" value="ETW93405.1"/>
    <property type="molecule type" value="Genomic_DNA"/>
</dbReference>
<evidence type="ECO:0000313" key="3">
    <source>
        <dbReference type="Proteomes" id="UP000019141"/>
    </source>
</evidence>
<dbReference type="Pfam" id="PF07728">
    <property type="entry name" value="AAA_5"/>
    <property type="match status" value="1"/>
</dbReference>
<dbReference type="Proteomes" id="UP000019141">
    <property type="component" value="Unassembled WGS sequence"/>
</dbReference>
<dbReference type="Pfam" id="PF17863">
    <property type="entry name" value="AAA_lid_2"/>
    <property type="match status" value="1"/>
</dbReference>
<organism evidence="2 3">
    <name type="scientific">Entotheonella factor</name>
    <dbReference type="NCBI Taxonomy" id="1429438"/>
    <lineage>
        <taxon>Bacteria</taxon>
        <taxon>Pseudomonadati</taxon>
        <taxon>Nitrospinota/Tectimicrobiota group</taxon>
        <taxon>Candidatus Tectimicrobiota</taxon>
        <taxon>Candidatus Entotheonellia</taxon>
        <taxon>Candidatus Entotheonellales</taxon>
        <taxon>Candidatus Entotheonellaceae</taxon>
        <taxon>Candidatus Entotheonella</taxon>
    </lineage>
</organism>
<dbReference type="InterPro" id="IPR011704">
    <property type="entry name" value="ATPase_dyneun-rel_AAA"/>
</dbReference>
<dbReference type="InterPro" id="IPR050764">
    <property type="entry name" value="CbbQ/NirQ/NorQ/GpvN"/>
</dbReference>
<reference evidence="2 3" key="1">
    <citation type="journal article" date="2014" name="Nature">
        <title>An environmental bacterial taxon with a large and distinct metabolic repertoire.</title>
        <authorList>
            <person name="Wilson M.C."/>
            <person name="Mori T."/>
            <person name="Ruckert C."/>
            <person name="Uria A.R."/>
            <person name="Helf M.J."/>
            <person name="Takada K."/>
            <person name="Gernert C."/>
            <person name="Steffens U.A."/>
            <person name="Heycke N."/>
            <person name="Schmitt S."/>
            <person name="Rinke C."/>
            <person name="Helfrich E.J."/>
            <person name="Brachmann A.O."/>
            <person name="Gurgui C."/>
            <person name="Wakimoto T."/>
            <person name="Kracht M."/>
            <person name="Crusemann M."/>
            <person name="Hentschel U."/>
            <person name="Abe I."/>
            <person name="Matsunaga S."/>
            <person name="Kalinowski J."/>
            <person name="Takeyama H."/>
            <person name="Piel J."/>
        </authorList>
    </citation>
    <scope>NUCLEOTIDE SEQUENCE [LARGE SCALE GENOMIC DNA]</scope>
    <source>
        <strain evidence="3">TSY1</strain>
    </source>
</reference>
<dbReference type="PANTHER" id="PTHR42759:SF1">
    <property type="entry name" value="MAGNESIUM-CHELATASE SUBUNIT CHLD"/>
    <property type="match status" value="1"/>
</dbReference>
<protein>
    <recommendedName>
        <fullName evidence="1">AAA+ ATPase domain-containing protein</fullName>
    </recommendedName>
</protein>
<dbReference type="InterPro" id="IPR041628">
    <property type="entry name" value="ChlI/MoxR_AAA_lid"/>
</dbReference>
<accession>W4L6V3</accession>
<sequence>MRITKDSHGKLRDIYAYINDNLYYSRPDLHIQHESANATLLLILFTALTGGKALVVGEPGLGKTTAAEYICSLVYGFPLGVIWSSVVSGHPEQTEEKIVGRPDLGKLNQGEEVVIWSLFARLPVKIVDEINRLPETKQSLVLDGVERGKWEYLNQSLINDEFCLFATANYQDQGTNTLVPPLLDRFDVILESKHPGANIASLIGQEVSRESTLRHVPSETAFLEVLRQGCSGKPASLESARKRFAKEIQQQCGLTLLTPSERQAIRHQIATLEIDLAANAFIRMALSELSFCCKYGQKRSGEVCDDGCHYSGYLCYQITNCASNRLPNSIYRYARALAWWLGHSRVDVEHVRLILPYAIAHRIQWRESYLLMRERERRHEPLQLHAARQATVDIFRRFHEQRHEVMQALSTAAQIMDDADFVPPQGDHPLYADIQRDLGLEPSPW</sequence>
<dbReference type="InterPro" id="IPR003593">
    <property type="entry name" value="AAA+_ATPase"/>
</dbReference>
<dbReference type="PANTHER" id="PTHR42759">
    <property type="entry name" value="MOXR FAMILY PROTEIN"/>
    <property type="match status" value="1"/>
</dbReference>
<dbReference type="InterPro" id="IPR027417">
    <property type="entry name" value="P-loop_NTPase"/>
</dbReference>
<dbReference type="GO" id="GO:0016887">
    <property type="term" value="F:ATP hydrolysis activity"/>
    <property type="evidence" value="ECO:0007669"/>
    <property type="project" value="InterPro"/>
</dbReference>
<dbReference type="AlphaFoldDB" id="W4L6V3"/>
<dbReference type="Gene3D" id="3.40.50.300">
    <property type="entry name" value="P-loop containing nucleotide triphosphate hydrolases"/>
    <property type="match status" value="1"/>
</dbReference>
<proteinExistence type="predicted"/>
<comment type="caution">
    <text evidence="2">The sequence shown here is derived from an EMBL/GenBank/DDBJ whole genome shotgun (WGS) entry which is preliminary data.</text>
</comment>
<evidence type="ECO:0000313" key="2">
    <source>
        <dbReference type="EMBL" id="ETW93405.1"/>
    </source>
</evidence>
<dbReference type="SUPFAM" id="SSF52540">
    <property type="entry name" value="P-loop containing nucleoside triphosphate hydrolases"/>
    <property type="match status" value="1"/>
</dbReference>
<dbReference type="Gene3D" id="1.10.8.80">
    <property type="entry name" value="Magnesium chelatase subunit I, C-Terminal domain"/>
    <property type="match status" value="1"/>
</dbReference>